<dbReference type="EMBL" id="FNMZ01000001">
    <property type="protein sequence ID" value="SDW33477.1"/>
    <property type="molecule type" value="Genomic_DNA"/>
</dbReference>
<sequence>MRDENVSVDNKLDLGRRSGRVGVLAGLGLATLAWVAPAQAAFVDLTLLTGGQLPTDPYSIVADDGTIVTFEALGSGNNLRATDSDLDVVVDVDILGDPIELSLVGPLFQHGICADDDDTLIPIEDCAETLKVSFDRPVDDLVFEQQGVNLLTSTELTIEFADTSTLTLDESDLLALNLDLSLGSLVGANMDGRTFDLAIYSGIVSVTLVPQALVSTGLYYGGFQFAAEGAGANVPLPPAAAGLLAGVAALGAMSRRRRRKAA</sequence>
<evidence type="ECO:0000256" key="1">
    <source>
        <dbReference type="SAM" id="Phobius"/>
    </source>
</evidence>
<keyword evidence="1" id="KW-0472">Membrane</keyword>
<evidence type="ECO:0000313" key="2">
    <source>
        <dbReference type="EMBL" id="SDW33477.1"/>
    </source>
</evidence>
<feature type="transmembrane region" description="Helical" evidence="1">
    <location>
        <begin position="21"/>
        <end position="42"/>
    </location>
</feature>
<proteinExistence type="predicted"/>
<evidence type="ECO:0000313" key="3">
    <source>
        <dbReference type="Proteomes" id="UP000199118"/>
    </source>
</evidence>
<dbReference type="Proteomes" id="UP000199118">
    <property type="component" value="Unassembled WGS sequence"/>
</dbReference>
<reference evidence="2 3" key="1">
    <citation type="submission" date="2016-10" db="EMBL/GenBank/DDBJ databases">
        <authorList>
            <person name="de Groot N.N."/>
        </authorList>
    </citation>
    <scope>NUCLEOTIDE SEQUENCE [LARGE SCALE GENOMIC DNA]</scope>
    <source>
        <strain evidence="2 3">DSM 17890</strain>
    </source>
</reference>
<name>A0A1H2SPN0_9RHOB</name>
<organism evidence="2 3">
    <name type="scientific">Albimonas donghaensis</name>
    <dbReference type="NCBI Taxonomy" id="356660"/>
    <lineage>
        <taxon>Bacteria</taxon>
        <taxon>Pseudomonadati</taxon>
        <taxon>Pseudomonadota</taxon>
        <taxon>Alphaproteobacteria</taxon>
        <taxon>Rhodobacterales</taxon>
        <taxon>Paracoccaceae</taxon>
        <taxon>Albimonas</taxon>
    </lineage>
</organism>
<gene>
    <name evidence="2" type="ORF">SAMN05444336_101727</name>
</gene>
<feature type="transmembrane region" description="Helical" evidence="1">
    <location>
        <begin position="234"/>
        <end position="253"/>
    </location>
</feature>
<accession>A0A1H2SPN0</accession>
<keyword evidence="3" id="KW-1185">Reference proteome</keyword>
<keyword evidence="1" id="KW-1133">Transmembrane helix</keyword>
<protein>
    <submittedName>
        <fullName evidence="2">Uncharacterized protein</fullName>
    </submittedName>
</protein>
<keyword evidence="1" id="KW-0812">Transmembrane</keyword>
<dbReference type="AlphaFoldDB" id="A0A1H2SPN0"/>